<reference evidence="2" key="1">
    <citation type="submission" date="2020-10" db="EMBL/GenBank/DDBJ databases">
        <authorList>
            <person name="Gilroy R."/>
        </authorList>
    </citation>
    <scope>NUCLEOTIDE SEQUENCE</scope>
    <source>
        <strain evidence="2">ChiSjej1B19-3389</strain>
    </source>
</reference>
<dbReference type="AlphaFoldDB" id="A0A9D0ZJG8"/>
<comment type="caution">
    <text evidence="2">The sequence shown here is derived from an EMBL/GenBank/DDBJ whole genome shotgun (WGS) entry which is preliminary data.</text>
</comment>
<keyword evidence="1" id="KW-0812">Transmembrane</keyword>
<name>A0A9D0ZJG8_9FIRM</name>
<protein>
    <submittedName>
        <fullName evidence="2">Uncharacterized protein</fullName>
    </submittedName>
</protein>
<dbReference type="Proteomes" id="UP000886787">
    <property type="component" value="Unassembled WGS sequence"/>
</dbReference>
<keyword evidence="1" id="KW-1133">Transmembrane helix</keyword>
<dbReference type="EMBL" id="DVFW01000024">
    <property type="protein sequence ID" value="HIQ80489.1"/>
    <property type="molecule type" value="Genomic_DNA"/>
</dbReference>
<proteinExistence type="predicted"/>
<evidence type="ECO:0000313" key="3">
    <source>
        <dbReference type="Proteomes" id="UP000886787"/>
    </source>
</evidence>
<keyword evidence="1" id="KW-0472">Membrane</keyword>
<evidence type="ECO:0000313" key="2">
    <source>
        <dbReference type="EMBL" id="HIQ80489.1"/>
    </source>
</evidence>
<evidence type="ECO:0000256" key="1">
    <source>
        <dbReference type="SAM" id="Phobius"/>
    </source>
</evidence>
<gene>
    <name evidence="2" type="ORF">IAD32_04300</name>
</gene>
<reference evidence="2" key="2">
    <citation type="journal article" date="2021" name="PeerJ">
        <title>Extensive microbial diversity within the chicken gut microbiome revealed by metagenomics and culture.</title>
        <authorList>
            <person name="Gilroy R."/>
            <person name="Ravi A."/>
            <person name="Getino M."/>
            <person name="Pursley I."/>
            <person name="Horton D.L."/>
            <person name="Alikhan N.F."/>
            <person name="Baker D."/>
            <person name="Gharbi K."/>
            <person name="Hall N."/>
            <person name="Watson M."/>
            <person name="Adriaenssens E.M."/>
            <person name="Foster-Nyarko E."/>
            <person name="Jarju S."/>
            <person name="Secka A."/>
            <person name="Antonio M."/>
            <person name="Oren A."/>
            <person name="Chaudhuri R.R."/>
            <person name="La Ragione R."/>
            <person name="Hildebrand F."/>
            <person name="Pallen M.J."/>
        </authorList>
    </citation>
    <scope>NUCLEOTIDE SEQUENCE</scope>
    <source>
        <strain evidence="2">ChiSjej1B19-3389</strain>
    </source>
</reference>
<accession>A0A9D0ZJG8</accession>
<sequence length="106" mass="12364">MFYIIRDILFIILAIIGLIDLVRMVALFFLRTESDKNMLFVIPIEGHNEEAEALLRHAAARVKWFGGGRFRKIVCLDCGMDAETRKICELVCKDYPFFEIQECILY</sequence>
<feature type="transmembrane region" description="Helical" evidence="1">
    <location>
        <begin position="7"/>
        <end position="30"/>
    </location>
</feature>
<organism evidence="2 3">
    <name type="scientific">Candidatus Scatavimonas merdigallinarum</name>
    <dbReference type="NCBI Taxonomy" id="2840914"/>
    <lineage>
        <taxon>Bacteria</taxon>
        <taxon>Bacillati</taxon>
        <taxon>Bacillota</taxon>
        <taxon>Clostridia</taxon>
        <taxon>Eubacteriales</taxon>
        <taxon>Oscillospiraceae</taxon>
        <taxon>Oscillospiraceae incertae sedis</taxon>
        <taxon>Candidatus Scatavimonas</taxon>
    </lineage>
</organism>